<feature type="region of interest" description="Disordered" evidence="5">
    <location>
        <begin position="672"/>
        <end position="693"/>
    </location>
</feature>
<accession>A0A1S8BFW6</accession>
<feature type="coiled-coil region" evidence="4">
    <location>
        <begin position="1265"/>
        <end position="1303"/>
    </location>
</feature>
<dbReference type="GO" id="GO:0006406">
    <property type="term" value="P:mRNA export from nucleus"/>
    <property type="evidence" value="ECO:0007669"/>
    <property type="project" value="TreeGrafter"/>
</dbReference>
<dbReference type="Gene3D" id="1.20.5.340">
    <property type="match status" value="1"/>
</dbReference>
<keyword evidence="3" id="KW-0539">Nucleus</keyword>
<feature type="compositionally biased region" description="Low complexity" evidence="5">
    <location>
        <begin position="103"/>
        <end position="122"/>
    </location>
</feature>
<evidence type="ECO:0000256" key="2">
    <source>
        <dbReference type="ARBA" id="ARBA00023054"/>
    </source>
</evidence>
<feature type="coiled-coil region" evidence="4">
    <location>
        <begin position="698"/>
        <end position="894"/>
    </location>
</feature>
<keyword evidence="2 4" id="KW-0175">Coiled coil</keyword>
<feature type="compositionally biased region" description="Low complexity" evidence="5">
    <location>
        <begin position="1549"/>
        <end position="1561"/>
    </location>
</feature>
<feature type="compositionally biased region" description="Low complexity" evidence="5">
    <location>
        <begin position="1707"/>
        <end position="1723"/>
    </location>
</feature>
<reference evidence="9 10" key="1">
    <citation type="submission" date="2017-01" db="EMBL/GenBank/DDBJ databases">
        <title>Draft genome sequence of Diplodia seriata F98.1, a fungal species involved in grapevine trunk diseases.</title>
        <authorList>
            <person name="Robert-Siegwald G."/>
            <person name="Vallet J."/>
            <person name="Abou-Mansour E."/>
            <person name="Xu J."/>
            <person name="Rey P."/>
            <person name="Bertsch C."/>
            <person name="Rego C."/>
            <person name="Larignon P."/>
            <person name="Fontaine F."/>
            <person name="Lebrun M.-H."/>
        </authorList>
    </citation>
    <scope>NUCLEOTIDE SEQUENCE [LARGE SCALE GENOMIC DNA]</scope>
    <source>
        <strain evidence="9 10">F98.1</strain>
    </source>
</reference>
<feature type="domain" description="Nucleoprotein TPR/MPL1" evidence="7">
    <location>
        <begin position="185"/>
        <end position="261"/>
    </location>
</feature>
<proteinExistence type="predicted"/>
<feature type="compositionally biased region" description="Low complexity" evidence="5">
    <location>
        <begin position="1628"/>
        <end position="1659"/>
    </location>
</feature>
<evidence type="ECO:0000259" key="8">
    <source>
        <dbReference type="Pfam" id="PF25785"/>
    </source>
</evidence>
<feature type="domain" description="Nucleoprotein TPR/MLP1-2" evidence="6">
    <location>
        <begin position="1087"/>
        <end position="1215"/>
    </location>
</feature>
<feature type="compositionally biased region" description="Polar residues" evidence="5">
    <location>
        <begin position="2030"/>
        <end position="2050"/>
    </location>
</feature>
<dbReference type="OrthoDB" id="343070at2759"/>
<evidence type="ECO:0000256" key="3">
    <source>
        <dbReference type="ARBA" id="ARBA00023242"/>
    </source>
</evidence>
<dbReference type="Pfam" id="PF25785">
    <property type="entry name" value="TPR"/>
    <property type="match status" value="1"/>
</dbReference>
<gene>
    <name evidence="9" type="ORF">BK809_0003362</name>
</gene>
<dbReference type="InterPro" id="IPR057577">
    <property type="entry name" value="Nucleoprot-TPR/MLP1_dom"/>
</dbReference>
<evidence type="ECO:0000259" key="6">
    <source>
        <dbReference type="Pfam" id="PF07926"/>
    </source>
</evidence>
<organism evidence="9 10">
    <name type="scientific">Diplodia seriata</name>
    <dbReference type="NCBI Taxonomy" id="420778"/>
    <lineage>
        <taxon>Eukaryota</taxon>
        <taxon>Fungi</taxon>
        <taxon>Dikarya</taxon>
        <taxon>Ascomycota</taxon>
        <taxon>Pezizomycotina</taxon>
        <taxon>Dothideomycetes</taxon>
        <taxon>Dothideomycetes incertae sedis</taxon>
        <taxon>Botryosphaeriales</taxon>
        <taxon>Botryosphaeriaceae</taxon>
        <taxon>Diplodia</taxon>
    </lineage>
</organism>
<feature type="region of interest" description="Disordered" evidence="5">
    <location>
        <begin position="1936"/>
        <end position="2261"/>
    </location>
</feature>
<feature type="compositionally biased region" description="Basic and acidic residues" evidence="5">
    <location>
        <begin position="1505"/>
        <end position="1515"/>
    </location>
</feature>
<dbReference type="EMBL" id="MSZU01000080">
    <property type="protein sequence ID" value="OMP86193.1"/>
    <property type="molecule type" value="Genomic_DNA"/>
</dbReference>
<dbReference type="InterPro" id="IPR012929">
    <property type="entry name" value="Nucleoprot-TPR/MLP1-2_dom"/>
</dbReference>
<comment type="caution">
    <text evidence="9">The sequence shown here is derived from an EMBL/GenBank/DDBJ whole genome shotgun (WGS) entry which is preliminary data.</text>
</comment>
<feature type="region of interest" description="Disordered" evidence="5">
    <location>
        <begin position="598"/>
        <end position="618"/>
    </location>
</feature>
<feature type="compositionally biased region" description="Low complexity" evidence="5">
    <location>
        <begin position="1829"/>
        <end position="1854"/>
    </location>
</feature>
<feature type="coiled-coil region" evidence="4">
    <location>
        <begin position="466"/>
        <end position="521"/>
    </location>
</feature>
<feature type="coiled-coil region" evidence="4">
    <location>
        <begin position="920"/>
        <end position="954"/>
    </location>
</feature>
<feature type="compositionally biased region" description="Gly residues" evidence="5">
    <location>
        <begin position="2140"/>
        <end position="2169"/>
    </location>
</feature>
<evidence type="ECO:0000259" key="7">
    <source>
        <dbReference type="Pfam" id="PF25481"/>
    </source>
</evidence>
<feature type="region of interest" description="Disordered" evidence="5">
    <location>
        <begin position="380"/>
        <end position="406"/>
    </location>
</feature>
<dbReference type="GO" id="GO:0006606">
    <property type="term" value="P:protein import into nucleus"/>
    <property type="evidence" value="ECO:0007669"/>
    <property type="project" value="InterPro"/>
</dbReference>
<feature type="compositionally biased region" description="Gly residues" evidence="5">
    <location>
        <begin position="2206"/>
        <end position="2216"/>
    </location>
</feature>
<dbReference type="InterPro" id="IPR057974">
    <property type="entry name" value="NUA/TPR/MLP1-2-like_dom"/>
</dbReference>
<evidence type="ECO:0000256" key="4">
    <source>
        <dbReference type="SAM" id="Coils"/>
    </source>
</evidence>
<dbReference type="GO" id="GO:0017056">
    <property type="term" value="F:structural constituent of nuclear pore"/>
    <property type="evidence" value="ECO:0007669"/>
    <property type="project" value="TreeGrafter"/>
</dbReference>
<feature type="region of interest" description="Disordered" evidence="5">
    <location>
        <begin position="1223"/>
        <end position="1245"/>
    </location>
</feature>
<feature type="coiled-coil region" evidence="4">
    <location>
        <begin position="150"/>
        <end position="371"/>
    </location>
</feature>
<dbReference type="Proteomes" id="UP000190776">
    <property type="component" value="Unassembled WGS sequence"/>
</dbReference>
<feature type="compositionally biased region" description="Low complexity" evidence="5">
    <location>
        <begin position="2115"/>
        <end position="2131"/>
    </location>
</feature>
<feature type="region of interest" description="Disordered" evidence="5">
    <location>
        <begin position="1623"/>
        <end position="1867"/>
    </location>
</feature>
<evidence type="ECO:0000256" key="5">
    <source>
        <dbReference type="SAM" id="MobiDB-lite"/>
    </source>
</evidence>
<sequence length="2261" mass="250979">MATVALDTAYIAAAYSVPEPSLQTLLDAPTAELVQDLLAKIEAKAREFDEVKAEKLRSDVELENAVRTGDARARALKASVDKNLKEVEEVRKKLNEEENARASLESELQTLKSSSTTSSSETEVLRTRVNTLEASNRETVVLLEAKTTAHDKLAEELSAQHQKIVALRREISELEDKNQAAQNAATTTKFRQQALQQEIDLLKKNNEWYESELQTKNSEYSKYRKEKSAKISELQRLYDDANDTIESMRRTEATLRSRIDEINQKAEDSLEKIQQLQEAAARAEESFRVELDSSRRLADLQKQSADTARGRLQEVQGSLDKVKEDAAEELGQMQAEVETERSEKEMALRKVEELEVQVEKLESDLASRQQTTMAITGTPRRAVNGLGGAATPGRSGSPTFGTPGYGSPSRVKGGLTFTQLYAEHAQVKSELDAERRRNAKLSGMLDEMIQDLEAKQPEVEELRAGHQKLEHNVLEISELLEEANRDRDAARKEARKWTGQVDGLQREGDVLRQQLQDLSNQVKALLFEVTVRDQGLEALNAAEQAEFEKIVRGEMDVEDGVTDTSRFISQRLVIFRNIEELQEQNNKLLRVTRELGEKMEGEEARAKQNQAERDREELEDLRRKADRYEDELRSLNTVAESYQRERDMFRRMLTHRGQLPPGSDLASMFGESVGPSTPPPGGFSQSVGPGTSPHAKDLADYAKLLKELQNHFDAFRKESTTDHSMLKEQADRLSKEKSNLHMEMNRASSQLTLAQERYELLQVNFNQLRSENAELQKRGQALAETSAKQDLKTSQVAEELYEAKAQADGLRHEAANLKAEKELWKNIETRLTEDNRALGDERTRLNKMIADLQNLQNERELADSENRRRLQTRIDSLESELQTLKRKLDDEVEEGKRAALRREYESEQSRTRIDDLVKSLGNTREELVAAKTQRDQLQARVDELRIELRNAEEKAVALAPRPTPRRESIVQNGEAESSDLSHEQELAVEVADLKRDLEIARNELEAAKTHVEQYKNIAQASEEELQSINETHDQYREEMDSMMAEKDAKIHDLEQRVEEISTELATTNTELSNLRTGHEENMARFNEQKSILESEVTRLKDESERYQDTAKLCQEDLKAQAAIAQQAQQSYETELVKHAEAAQNLQKVRAEHNQLKTEVAEIKAEAQAAKTALESSEDSWNETRSRYERELSDLKIRRDEVNDQNKRLHQQLETVSAQISALKQSRASLGAEPAEPGSTPPPETENLQEVIRYLRREKEIVEVQYELQIQESKRYKQQLDHAQTQLDQTRERLNQERQNQIENQQSNVTHTKLMETINELNLFRESSVTLRNEARSAQAQLADKVKEVEGLMAQIEPLQASVREFENQVETKSGEIQQLKEDRDRWQQRTQNILQKYDRVDPEELAELKNRLETLESEKKQLLATAEPMQAEIDGFEAKIAAAKNETFKEREDFHEQRRLRLIDQFKSRSRELSAKIKDVNSEMEATNEAKEQLVKELAAVKEELEKTKASHEEALANAKPAQADTQMQDTPEEGETREDEESGVPSPELALLEARAQAAESKATEESARATELQSQVDALQSRVQELESQIVSCFDHPVRAYELTYTQSDVQQRLDASTAELTQLKEVQPAQPAQPTPVEAAPAESAPAESATGEAAPVEAAPIESAQAENTETAQPPADAETVETLEKLKAELATAQQEVEALRANATSSTAPPTTENAPEGSVSSEKMAEEIAKIKAEAEEQVQAAQNKFQQRADQMKTALSKKLSEGKQALRQENEEAMEKLKAEHEQAIQQLKKEHEAEIERIKAGHQQELERVKSAAPAGQSAPATSAAPVDGAADAAPAPVAAPAGPQVKSEPSKFADLTDQEVKDLVSSNNTIKTIIMRNVKTKVSAEVDAKSKELTEKHQKEQEELQKKADGAVAMAEKRVALKLNMAQNRERNQSAKVEVVQKAAEETPQRPVGEVWAIAKDAKAAPPPAAPQAAPAAAPAQQAHSPASVPHAQQPHPGGFGQPVQQLPTGLPRPPMPANQFQGQQGQPAMNPFPQNNTGIPRPGSAMAQNNQFRPNSPFQQQQMQGNQVQFQPQGQMQQQQPPPPSGIAAPPINPLHNRPTPPQQQQQQGHQQPNTGTGPAALRSLQAGGTGIPRGGGIPRPGGGRGGGQAAGGGAPQQGGPPHAQQSGLPRGGGGGGGRGRGRGGAQQQQQAGGHEGGGAGRGGNNNMNASAKQFVPNKRPREDGGADGGGGHDGGGPKRARGGGNVGA</sequence>
<dbReference type="PANTHER" id="PTHR18898">
    <property type="entry name" value="NUCLEOPROTEIN TPR-RELATED"/>
    <property type="match status" value="1"/>
</dbReference>
<evidence type="ECO:0000256" key="1">
    <source>
        <dbReference type="ARBA" id="ARBA00004123"/>
    </source>
</evidence>
<feature type="region of interest" description="Disordered" evidence="5">
    <location>
        <begin position="1894"/>
        <end position="1920"/>
    </location>
</feature>
<protein>
    <submittedName>
        <fullName evidence="9">Nucleoprotein TPR</fullName>
    </submittedName>
</protein>
<comment type="subcellular location">
    <subcellularLocation>
        <location evidence="1">Nucleus</location>
    </subcellularLocation>
</comment>
<feature type="region of interest" description="Disordered" evidence="5">
    <location>
        <begin position="98"/>
        <end position="123"/>
    </location>
</feature>
<feature type="compositionally biased region" description="Low complexity" evidence="5">
    <location>
        <begin position="2066"/>
        <end position="2091"/>
    </location>
</feature>
<feature type="compositionally biased region" description="Gly residues" evidence="5">
    <location>
        <begin position="2182"/>
        <end position="2197"/>
    </location>
</feature>
<name>A0A1S8BFW6_9PEZI</name>
<feature type="domain" description="NUA/TPR/MLP1-2-like" evidence="8">
    <location>
        <begin position="493"/>
        <end position="604"/>
    </location>
</feature>
<feature type="compositionally biased region" description="Basic and acidic residues" evidence="5">
    <location>
        <begin position="1767"/>
        <end position="1820"/>
    </location>
</feature>
<dbReference type="Gene3D" id="1.20.1170.10">
    <property type="match status" value="1"/>
</dbReference>
<dbReference type="PANTHER" id="PTHR18898:SF2">
    <property type="entry name" value="NUCLEOPROTEIN TPR"/>
    <property type="match status" value="1"/>
</dbReference>
<feature type="compositionally biased region" description="Basic and acidic residues" evidence="5">
    <location>
        <begin position="1730"/>
        <end position="1742"/>
    </location>
</feature>
<dbReference type="STRING" id="420778.A0A1S8BFW6"/>
<dbReference type="Pfam" id="PF25481">
    <property type="entry name" value="Nucleoprot-TPR"/>
    <property type="match status" value="1"/>
</dbReference>
<feature type="compositionally biased region" description="Acidic residues" evidence="5">
    <location>
        <begin position="1531"/>
        <end position="1543"/>
    </location>
</feature>
<dbReference type="Pfam" id="PF07926">
    <property type="entry name" value="TPR_MLP1_2"/>
    <property type="match status" value="1"/>
</dbReference>
<evidence type="ECO:0000313" key="10">
    <source>
        <dbReference type="Proteomes" id="UP000190776"/>
    </source>
</evidence>
<feature type="region of interest" description="Disordered" evidence="5">
    <location>
        <begin position="1505"/>
        <end position="1578"/>
    </location>
</feature>
<dbReference type="GO" id="GO:0005643">
    <property type="term" value="C:nuclear pore"/>
    <property type="evidence" value="ECO:0007669"/>
    <property type="project" value="TreeGrafter"/>
</dbReference>
<feature type="compositionally biased region" description="Low complexity" evidence="5">
    <location>
        <begin position="1982"/>
        <end position="1994"/>
    </location>
</feature>
<evidence type="ECO:0000313" key="9">
    <source>
        <dbReference type="EMBL" id="OMP86193.1"/>
    </source>
</evidence>